<dbReference type="Proteomes" id="UP000509367">
    <property type="component" value="Chromosome"/>
</dbReference>
<evidence type="ECO:0000313" key="2">
    <source>
        <dbReference type="EMBL" id="QKV20595.1"/>
    </source>
</evidence>
<keyword evidence="1" id="KW-1133">Transmembrane helix</keyword>
<keyword evidence="1" id="KW-0812">Transmembrane</keyword>
<feature type="transmembrane region" description="Helical" evidence="1">
    <location>
        <begin position="36"/>
        <end position="56"/>
    </location>
</feature>
<name>A0A6N1VL95_9HYPH</name>
<evidence type="ECO:0000313" key="3">
    <source>
        <dbReference type="Proteomes" id="UP000509367"/>
    </source>
</evidence>
<keyword evidence="3" id="KW-1185">Reference proteome</keyword>
<sequence length="69" mass="7746">MFDFNNPFYRPLWKRVAVVALPGTWGAFEFVAGSPFWGVLFCGAAALAFHGLFIAFEPRDTDVDSKDEE</sequence>
<protein>
    <submittedName>
        <fullName evidence="2">DUF3329 domain-containing protein</fullName>
    </submittedName>
</protein>
<reference evidence="2 3" key="1">
    <citation type="submission" date="2020-06" db="EMBL/GenBank/DDBJ databases">
        <title>Oricola thermophila sp. nov. isolated from a tidal sediments.</title>
        <authorList>
            <person name="Kwon K.K."/>
            <person name="Yang S.-H."/>
            <person name="Park M.-J."/>
        </authorList>
    </citation>
    <scope>NUCLEOTIDE SEQUENCE [LARGE SCALE GENOMIC DNA]</scope>
    <source>
        <strain evidence="2 3">MEBiC13590</strain>
    </source>
</reference>
<accession>A0A6N1VL95</accession>
<dbReference type="EMBL" id="CP054836">
    <property type="protein sequence ID" value="QKV20595.1"/>
    <property type="molecule type" value="Genomic_DNA"/>
</dbReference>
<dbReference type="AlphaFoldDB" id="A0A6N1VL95"/>
<dbReference type="KEGG" id="orm:HTY61_08660"/>
<evidence type="ECO:0000256" key="1">
    <source>
        <dbReference type="SAM" id="Phobius"/>
    </source>
</evidence>
<gene>
    <name evidence="2" type="ORF">HTY61_08660</name>
</gene>
<proteinExistence type="predicted"/>
<organism evidence="2 3">
    <name type="scientific">Oricola thermophila</name>
    <dbReference type="NCBI Taxonomy" id="2742145"/>
    <lineage>
        <taxon>Bacteria</taxon>
        <taxon>Pseudomonadati</taxon>
        <taxon>Pseudomonadota</taxon>
        <taxon>Alphaproteobacteria</taxon>
        <taxon>Hyphomicrobiales</taxon>
        <taxon>Ahrensiaceae</taxon>
        <taxon>Oricola</taxon>
    </lineage>
</organism>
<keyword evidence="1" id="KW-0472">Membrane</keyword>